<keyword evidence="3" id="KW-0067">ATP-binding</keyword>
<evidence type="ECO:0000313" key="7">
    <source>
        <dbReference type="Proteomes" id="UP000019148"/>
    </source>
</evidence>
<dbReference type="GO" id="GO:0005737">
    <property type="term" value="C:cytoplasm"/>
    <property type="evidence" value="ECO:0007669"/>
    <property type="project" value="InterPro"/>
</dbReference>
<sequence>MNIYGSDKPDTRYELLIQDMSKALKQSPFDVFKDTLQNKGTIKALIIKNQAHNFSRSKINSLEEHAKLYKARTLYFTKIENNEFTGGIAKFINPIKKL</sequence>
<comment type="caution">
    <text evidence="6">The sequence shown here is derived from an EMBL/GenBank/DDBJ whole genome shotgun (WGS) entry which is preliminary data.</text>
</comment>
<dbReference type="Pfam" id="PF02938">
    <property type="entry name" value="GAD"/>
    <property type="match status" value="1"/>
</dbReference>
<evidence type="ECO:0000256" key="2">
    <source>
        <dbReference type="ARBA" id="ARBA00022741"/>
    </source>
</evidence>
<gene>
    <name evidence="6" type="ORF">BDCR2A_00532</name>
</gene>
<keyword evidence="2" id="KW-0547">Nucleotide-binding</keyword>
<dbReference type="PATRIC" id="fig|1432657.3.peg.525"/>
<evidence type="ECO:0000256" key="3">
    <source>
        <dbReference type="ARBA" id="ARBA00022840"/>
    </source>
</evidence>
<accession>W6TMG4</accession>
<organism evidence="6 7">
    <name type="scientific">Borrelia duttonii CR2A</name>
    <dbReference type="NCBI Taxonomy" id="1432657"/>
    <lineage>
        <taxon>Bacteria</taxon>
        <taxon>Pseudomonadati</taxon>
        <taxon>Spirochaetota</taxon>
        <taxon>Spirochaetia</taxon>
        <taxon>Spirochaetales</taxon>
        <taxon>Borreliaceae</taxon>
        <taxon>Borrelia</taxon>
    </lineage>
</organism>
<dbReference type="EMBL" id="AZIT01000001">
    <property type="protein sequence ID" value="ETZ18559.1"/>
    <property type="molecule type" value="Genomic_DNA"/>
</dbReference>
<dbReference type="GO" id="GO:0005524">
    <property type="term" value="F:ATP binding"/>
    <property type="evidence" value="ECO:0007669"/>
    <property type="project" value="UniProtKB-KW"/>
</dbReference>
<dbReference type="SUPFAM" id="SSF55261">
    <property type="entry name" value="GAD domain-like"/>
    <property type="match status" value="1"/>
</dbReference>
<dbReference type="EC" id="6.1.1.12" evidence="6"/>
<dbReference type="Gene3D" id="3.30.1360.30">
    <property type="entry name" value="GAD-like domain"/>
    <property type="match status" value="1"/>
</dbReference>
<name>W6TMG4_9SPIR</name>
<keyword evidence="4" id="KW-0648">Protein biosynthesis</keyword>
<keyword evidence="6" id="KW-0030">Aminoacyl-tRNA synthetase</keyword>
<evidence type="ECO:0000259" key="5">
    <source>
        <dbReference type="Pfam" id="PF02938"/>
    </source>
</evidence>
<dbReference type="GO" id="GO:0004815">
    <property type="term" value="F:aspartate-tRNA ligase activity"/>
    <property type="evidence" value="ECO:0007669"/>
    <property type="project" value="UniProtKB-EC"/>
</dbReference>
<proteinExistence type="predicted"/>
<reference evidence="6 7" key="1">
    <citation type="submission" date="2013-12" db="EMBL/GenBank/DDBJ databases">
        <title>Comparative genomics of relapsing fever spirochetes.</title>
        <authorList>
            <person name="Schwan T.G."/>
            <person name="Raffel S.J."/>
            <person name="Porcella S.F."/>
        </authorList>
    </citation>
    <scope>NUCLEOTIDE SEQUENCE [LARGE SCALE GENOMIC DNA]</scope>
    <source>
        <strain evidence="6 7">CR2A</strain>
    </source>
</reference>
<dbReference type="AlphaFoldDB" id="W6TMG4"/>
<feature type="domain" description="GAD" evidence="5">
    <location>
        <begin position="32"/>
        <end position="93"/>
    </location>
</feature>
<dbReference type="Proteomes" id="UP000019148">
    <property type="component" value="Unassembled WGS sequence"/>
</dbReference>
<dbReference type="InterPro" id="IPR029351">
    <property type="entry name" value="GAD_dom"/>
</dbReference>
<evidence type="ECO:0000313" key="6">
    <source>
        <dbReference type="EMBL" id="ETZ18559.1"/>
    </source>
</evidence>
<protein>
    <submittedName>
        <fullName evidence="6">Aspartyl-tRNA synthetase</fullName>
        <ecNumber evidence="6">6.1.1.12</ecNumber>
    </submittedName>
</protein>
<dbReference type="GO" id="GO:0006412">
    <property type="term" value="P:translation"/>
    <property type="evidence" value="ECO:0007669"/>
    <property type="project" value="UniProtKB-KW"/>
</dbReference>
<keyword evidence="1 6" id="KW-0436">Ligase</keyword>
<evidence type="ECO:0000256" key="1">
    <source>
        <dbReference type="ARBA" id="ARBA00022598"/>
    </source>
</evidence>
<dbReference type="InterPro" id="IPR004115">
    <property type="entry name" value="GAD-like_sf"/>
</dbReference>
<evidence type="ECO:0000256" key="4">
    <source>
        <dbReference type="ARBA" id="ARBA00022917"/>
    </source>
</evidence>